<reference evidence="6 7" key="1">
    <citation type="submission" date="2019-03" db="EMBL/GenBank/DDBJ databases">
        <title>Genomic Encyclopedia of Type Strains, Phase IV (KMG-IV): sequencing the most valuable type-strain genomes for metagenomic binning, comparative biology and taxonomic classification.</title>
        <authorList>
            <person name="Goeker M."/>
        </authorList>
    </citation>
    <scope>NUCLEOTIDE SEQUENCE [LARGE SCALE GENOMIC DNA]</scope>
    <source>
        <strain evidence="6 7">DSM 28559</strain>
    </source>
</reference>
<dbReference type="InterPro" id="IPR017911">
    <property type="entry name" value="MacB-like_ATP-bd"/>
</dbReference>
<keyword evidence="7" id="KW-1185">Reference proteome</keyword>
<dbReference type="InterPro" id="IPR003439">
    <property type="entry name" value="ABC_transporter-like_ATP-bd"/>
</dbReference>
<dbReference type="Gene3D" id="3.40.50.300">
    <property type="entry name" value="P-loop containing nucleotide triphosphate hydrolases"/>
    <property type="match status" value="1"/>
</dbReference>
<dbReference type="GO" id="GO:0005524">
    <property type="term" value="F:ATP binding"/>
    <property type="evidence" value="ECO:0007669"/>
    <property type="project" value="UniProtKB-KW"/>
</dbReference>
<keyword evidence="3" id="KW-0067">ATP-binding</keyword>
<dbReference type="InterPro" id="IPR017871">
    <property type="entry name" value="ABC_transporter-like_CS"/>
</dbReference>
<dbReference type="GO" id="GO:0016887">
    <property type="term" value="F:ATP hydrolysis activity"/>
    <property type="evidence" value="ECO:0007669"/>
    <property type="project" value="InterPro"/>
</dbReference>
<dbReference type="GO" id="GO:0022857">
    <property type="term" value="F:transmembrane transporter activity"/>
    <property type="evidence" value="ECO:0007669"/>
    <property type="project" value="TreeGrafter"/>
</dbReference>
<dbReference type="Proteomes" id="UP000295711">
    <property type="component" value="Unassembled WGS sequence"/>
</dbReference>
<feature type="transmembrane region" description="Helical" evidence="4">
    <location>
        <begin position="525"/>
        <end position="545"/>
    </location>
</feature>
<comment type="caution">
    <text evidence="6">The sequence shown here is derived from an EMBL/GenBank/DDBJ whole genome shotgun (WGS) entry which is preliminary data.</text>
</comment>
<gene>
    <name evidence="6" type="ORF">EV212_104166</name>
</gene>
<dbReference type="SUPFAM" id="SSF52540">
    <property type="entry name" value="P-loop containing nucleoside triphosphate hydrolases"/>
    <property type="match status" value="1"/>
</dbReference>
<keyword evidence="4" id="KW-0812">Transmembrane</keyword>
<dbReference type="PROSITE" id="PS50893">
    <property type="entry name" value="ABC_TRANSPORTER_2"/>
    <property type="match status" value="1"/>
</dbReference>
<dbReference type="CDD" id="cd03255">
    <property type="entry name" value="ABC_MJ0796_LolCDE_FtsE"/>
    <property type="match status" value="1"/>
</dbReference>
<keyword evidence="6" id="KW-0449">Lipoprotein</keyword>
<evidence type="ECO:0000313" key="6">
    <source>
        <dbReference type="EMBL" id="TCO85111.1"/>
    </source>
</evidence>
<dbReference type="EMBL" id="SLXA01000004">
    <property type="protein sequence ID" value="TCO85111.1"/>
    <property type="molecule type" value="Genomic_DNA"/>
</dbReference>
<dbReference type="InterPro" id="IPR003593">
    <property type="entry name" value="AAA+_ATPase"/>
</dbReference>
<proteinExistence type="predicted"/>
<feature type="transmembrane region" description="Helical" evidence="4">
    <location>
        <begin position="597"/>
        <end position="621"/>
    </location>
</feature>
<dbReference type="AlphaFoldDB" id="A0A4R2LD38"/>
<dbReference type="PANTHER" id="PTHR24220:SF86">
    <property type="entry name" value="ABC TRANSPORTER ABCH.1"/>
    <property type="match status" value="1"/>
</dbReference>
<accession>A0A4R2LD38</accession>
<evidence type="ECO:0000256" key="3">
    <source>
        <dbReference type="ARBA" id="ARBA00022840"/>
    </source>
</evidence>
<keyword evidence="4" id="KW-1133">Transmembrane helix</keyword>
<keyword evidence="1" id="KW-0813">Transport</keyword>
<evidence type="ECO:0000259" key="5">
    <source>
        <dbReference type="PROSITE" id="PS50893"/>
    </source>
</evidence>
<dbReference type="PANTHER" id="PTHR24220">
    <property type="entry name" value="IMPORT ATP-BINDING PROTEIN"/>
    <property type="match status" value="1"/>
</dbReference>
<protein>
    <submittedName>
        <fullName evidence="6">ABC-type lipoprotein export system ATPase subunit</fullName>
    </submittedName>
</protein>
<keyword evidence="2" id="KW-0547">Nucleotide-binding</keyword>
<dbReference type="OrthoDB" id="2079174at2"/>
<dbReference type="PROSITE" id="PS00211">
    <property type="entry name" value="ABC_TRANSPORTER_1"/>
    <property type="match status" value="1"/>
</dbReference>
<dbReference type="SMART" id="SM00382">
    <property type="entry name" value="AAA"/>
    <property type="match status" value="1"/>
</dbReference>
<sequence>MFELKNITKIFGNEAALRDVSLSISGGMNYIIGASGSGKTTLLRILSAMDTQYEGEAFYHGKNLKELTHQERARLYATELGFIAQGFHLIDELTVRENILVPSYLKSDDPERKLDMLLRKFKIEKLADQKVSTLSGGQKQRVAIARELMKDPQVLIADEPTAALDAKTAREIGELLTTIAKERTVVVVTHDTSLIRGKCSVFELDKGVLCKCKVTDTPSKAINPSKQKKSLSLRSALRMTGVTCKRQAGKLLSLVVATTIAASCLAVNFSGMLSGSSNQAFQELLEKQGNSVMNLMIVSSFMNASGTGQETPDAVQQVSQDISGLLEKYQDDSRVEAIIMDAPMDDMVVTLDGKDFIIESTGQAPVYNKMIAGKISDNSKHEIVLPQILVKKMGCTNEEIIGQKLDFMGSVINWDSGKPVTMPVSFTAVISGVADTSYGMEFEGEVMTFEHEDSLFPSLAIMRDIYEQAGKEDPSFNFIIRPDSPEHYLEIYEELMGAGVVPLGQVELIRDIVGLKGAALAQAGISYTLIAVLSVLAALSVCLLCGLMRKKEYAVYQLSGYAKFDIAVLSAVEYTGVFLLSGFISVVAAWILSIPVWLGLALSLGVSVVCFAETSLISSLVNPLTALKTGGRG</sequence>
<evidence type="ECO:0000256" key="1">
    <source>
        <dbReference type="ARBA" id="ARBA00022448"/>
    </source>
</evidence>
<dbReference type="InterPro" id="IPR015854">
    <property type="entry name" value="ABC_transpr_LolD-like"/>
</dbReference>
<organism evidence="6 7">
    <name type="scientific">Frisingicoccus caecimuris</name>
    <dbReference type="NCBI Taxonomy" id="1796636"/>
    <lineage>
        <taxon>Bacteria</taxon>
        <taxon>Bacillati</taxon>
        <taxon>Bacillota</taxon>
        <taxon>Clostridia</taxon>
        <taxon>Lachnospirales</taxon>
        <taxon>Lachnospiraceae</taxon>
        <taxon>Frisingicoccus</taxon>
    </lineage>
</organism>
<evidence type="ECO:0000256" key="2">
    <source>
        <dbReference type="ARBA" id="ARBA00022741"/>
    </source>
</evidence>
<dbReference type="InterPro" id="IPR027417">
    <property type="entry name" value="P-loop_NTPase"/>
</dbReference>
<evidence type="ECO:0000313" key="7">
    <source>
        <dbReference type="Proteomes" id="UP000295711"/>
    </source>
</evidence>
<name>A0A4R2LD38_9FIRM</name>
<dbReference type="Pfam" id="PF00005">
    <property type="entry name" value="ABC_tran"/>
    <property type="match status" value="1"/>
</dbReference>
<dbReference type="RefSeq" id="WP_132090472.1">
    <property type="nucleotide sequence ID" value="NZ_JANKAQ010000004.1"/>
</dbReference>
<evidence type="ECO:0000256" key="4">
    <source>
        <dbReference type="SAM" id="Phobius"/>
    </source>
</evidence>
<keyword evidence="4" id="KW-0472">Membrane</keyword>
<feature type="transmembrane region" description="Helical" evidence="4">
    <location>
        <begin position="566"/>
        <end position="591"/>
    </location>
</feature>
<dbReference type="GO" id="GO:0005886">
    <property type="term" value="C:plasma membrane"/>
    <property type="evidence" value="ECO:0007669"/>
    <property type="project" value="TreeGrafter"/>
</dbReference>
<feature type="domain" description="ABC transporter" evidence="5">
    <location>
        <begin position="2"/>
        <end position="231"/>
    </location>
</feature>